<accession>A0ABS1D9K5</accession>
<organism evidence="1 2">
    <name type="scientific">Rhodovibrio sodomensis</name>
    <dbReference type="NCBI Taxonomy" id="1088"/>
    <lineage>
        <taxon>Bacteria</taxon>
        <taxon>Pseudomonadati</taxon>
        <taxon>Pseudomonadota</taxon>
        <taxon>Alphaproteobacteria</taxon>
        <taxon>Rhodospirillales</taxon>
        <taxon>Rhodovibrionaceae</taxon>
        <taxon>Rhodovibrio</taxon>
    </lineage>
</organism>
<keyword evidence="2" id="KW-1185">Reference proteome</keyword>
<sequence>MATSPLDKSGIQAALTACDDALAQIRRAVCQHAAEMNDDALNDLQSRVRQPLDTMLHEVAGAAEDAQ</sequence>
<gene>
    <name evidence="1" type="ORF">CKO28_01180</name>
</gene>
<protein>
    <submittedName>
        <fullName evidence="1">Uncharacterized protein</fullName>
    </submittedName>
</protein>
<comment type="caution">
    <text evidence="1">The sequence shown here is derived from an EMBL/GenBank/DDBJ whole genome shotgun (WGS) entry which is preliminary data.</text>
</comment>
<dbReference type="EMBL" id="NRRL01000001">
    <property type="protein sequence ID" value="MBK1666656.1"/>
    <property type="molecule type" value="Genomic_DNA"/>
</dbReference>
<dbReference type="Proteomes" id="UP001296873">
    <property type="component" value="Unassembled WGS sequence"/>
</dbReference>
<proteinExistence type="predicted"/>
<reference evidence="1 2" key="1">
    <citation type="journal article" date="2020" name="Microorganisms">
        <title>Osmotic Adaptation and Compatible Solute Biosynthesis of Phototrophic Bacteria as Revealed from Genome Analyses.</title>
        <authorList>
            <person name="Imhoff J.F."/>
            <person name="Rahn T."/>
            <person name="Kunzel S."/>
            <person name="Keller A."/>
            <person name="Neulinger S.C."/>
        </authorList>
    </citation>
    <scope>NUCLEOTIDE SEQUENCE [LARGE SCALE GENOMIC DNA]</scope>
    <source>
        <strain evidence="1 2">DSM 9895</strain>
    </source>
</reference>
<evidence type="ECO:0000313" key="1">
    <source>
        <dbReference type="EMBL" id="MBK1666656.1"/>
    </source>
</evidence>
<name>A0ABS1D9K5_9PROT</name>
<evidence type="ECO:0000313" key="2">
    <source>
        <dbReference type="Proteomes" id="UP001296873"/>
    </source>
</evidence>
<dbReference type="RefSeq" id="WP_200338709.1">
    <property type="nucleotide sequence ID" value="NZ_NRRL01000001.1"/>
</dbReference>